<dbReference type="InterPro" id="IPR039374">
    <property type="entry name" value="SIP_fam"/>
</dbReference>
<sequence length="239" mass="27044">MPKVAKWLGNTLEGLFASKFPLMTVINTEYITPFVKKICFQGDVSGMDFQIGYAIIIRVSDTEYRNYTVSYSDTEKGVVEIIVHLHGEAPGSRFMHALTTGEQIRISAPRGMKQYNPSVRQHVIIGDETSLGLAYSFLDAVKYKQHDCHFYLELDEQNNTVPELLGLDNYTVFSKDGTFQNESSVASLPVFHLDTWQDSNFVLTGNARSIQTVKRVLKQKNFRGRVLAKAYWMEGKVGL</sequence>
<dbReference type="InterPro" id="IPR017927">
    <property type="entry name" value="FAD-bd_FR_type"/>
</dbReference>
<comment type="caution">
    <text evidence="2">The sequence shown here is derived from an EMBL/GenBank/DDBJ whole genome shotgun (WGS) entry which is preliminary data.</text>
</comment>
<evidence type="ECO:0000313" key="3">
    <source>
        <dbReference type="Proteomes" id="UP001232063"/>
    </source>
</evidence>
<organism evidence="2 3">
    <name type="scientific">Xanthocytophaga agilis</name>
    <dbReference type="NCBI Taxonomy" id="3048010"/>
    <lineage>
        <taxon>Bacteria</taxon>
        <taxon>Pseudomonadati</taxon>
        <taxon>Bacteroidota</taxon>
        <taxon>Cytophagia</taxon>
        <taxon>Cytophagales</taxon>
        <taxon>Rhodocytophagaceae</taxon>
        <taxon>Xanthocytophaga</taxon>
    </lineage>
</organism>
<dbReference type="Gene3D" id="2.40.30.10">
    <property type="entry name" value="Translation factors"/>
    <property type="match status" value="1"/>
</dbReference>
<evidence type="ECO:0000259" key="1">
    <source>
        <dbReference type="PROSITE" id="PS51384"/>
    </source>
</evidence>
<dbReference type="GO" id="GO:0016491">
    <property type="term" value="F:oxidoreductase activity"/>
    <property type="evidence" value="ECO:0007669"/>
    <property type="project" value="InterPro"/>
</dbReference>
<name>A0AAE3UGF6_9BACT</name>
<reference evidence="2" key="1">
    <citation type="submission" date="2023-05" db="EMBL/GenBank/DDBJ databases">
        <authorList>
            <person name="Zhang X."/>
        </authorList>
    </citation>
    <scope>NUCLEOTIDE SEQUENCE</scope>
    <source>
        <strain evidence="2">BD1B2-1</strain>
    </source>
</reference>
<evidence type="ECO:0000313" key="2">
    <source>
        <dbReference type="EMBL" id="MDJ1501543.1"/>
    </source>
</evidence>
<dbReference type="Proteomes" id="UP001232063">
    <property type="component" value="Unassembled WGS sequence"/>
</dbReference>
<accession>A0AAE3UGF6</accession>
<dbReference type="RefSeq" id="WP_314511020.1">
    <property type="nucleotide sequence ID" value="NZ_JASJOU010000003.1"/>
</dbReference>
<dbReference type="InterPro" id="IPR017938">
    <property type="entry name" value="Riboflavin_synthase-like_b-brl"/>
</dbReference>
<dbReference type="Pfam" id="PF00970">
    <property type="entry name" value="FAD_binding_6"/>
    <property type="match status" value="1"/>
</dbReference>
<dbReference type="InterPro" id="IPR039261">
    <property type="entry name" value="FNR_nucleotide-bd"/>
</dbReference>
<gene>
    <name evidence="2" type="ORF">QNI22_12830</name>
</gene>
<dbReference type="PANTHER" id="PTHR30157:SF0">
    <property type="entry name" value="NADPH-DEPENDENT FERRIC-CHELATE REDUCTASE"/>
    <property type="match status" value="1"/>
</dbReference>
<dbReference type="SUPFAM" id="SSF63380">
    <property type="entry name" value="Riboflavin synthase domain-like"/>
    <property type="match status" value="1"/>
</dbReference>
<dbReference type="PROSITE" id="PS51384">
    <property type="entry name" value="FAD_FR"/>
    <property type="match status" value="1"/>
</dbReference>
<feature type="domain" description="FAD-binding FR-type" evidence="1">
    <location>
        <begin position="18"/>
        <end position="116"/>
    </location>
</feature>
<protein>
    <submittedName>
        <fullName evidence="2">FAD-binding oxidoreductase</fullName>
    </submittedName>
</protein>
<dbReference type="InterPro" id="IPR008333">
    <property type="entry name" value="Cbr1-like_FAD-bd_dom"/>
</dbReference>
<dbReference type="Gene3D" id="3.40.50.80">
    <property type="entry name" value="Nucleotide-binding domain of ferredoxin-NADP reductase (FNR) module"/>
    <property type="match status" value="1"/>
</dbReference>
<dbReference type="AlphaFoldDB" id="A0AAE3UGF6"/>
<keyword evidence="3" id="KW-1185">Reference proteome</keyword>
<proteinExistence type="predicted"/>
<dbReference type="PANTHER" id="PTHR30157">
    <property type="entry name" value="FERRIC REDUCTASE, NADPH-DEPENDENT"/>
    <property type="match status" value="1"/>
</dbReference>
<dbReference type="EMBL" id="JASJOU010000003">
    <property type="protein sequence ID" value="MDJ1501543.1"/>
    <property type="molecule type" value="Genomic_DNA"/>
</dbReference>